<dbReference type="EMBL" id="ASPP01019644">
    <property type="protein sequence ID" value="ETO14935.1"/>
    <property type="molecule type" value="Genomic_DNA"/>
</dbReference>
<feature type="transmembrane region" description="Helical" evidence="3">
    <location>
        <begin position="528"/>
        <end position="547"/>
    </location>
</feature>
<dbReference type="Proteomes" id="UP000023152">
    <property type="component" value="Unassembled WGS sequence"/>
</dbReference>
<organism evidence="4 5">
    <name type="scientific">Reticulomyxa filosa</name>
    <dbReference type="NCBI Taxonomy" id="46433"/>
    <lineage>
        <taxon>Eukaryota</taxon>
        <taxon>Sar</taxon>
        <taxon>Rhizaria</taxon>
        <taxon>Retaria</taxon>
        <taxon>Foraminifera</taxon>
        <taxon>Monothalamids</taxon>
        <taxon>Reticulomyxidae</taxon>
        <taxon>Reticulomyxa</taxon>
    </lineage>
</organism>
<dbReference type="PROSITE" id="PS50005">
    <property type="entry name" value="TPR"/>
    <property type="match status" value="1"/>
</dbReference>
<keyword evidence="5" id="KW-1185">Reference proteome</keyword>
<evidence type="ECO:0000313" key="5">
    <source>
        <dbReference type="Proteomes" id="UP000023152"/>
    </source>
</evidence>
<feature type="compositionally biased region" description="Polar residues" evidence="2">
    <location>
        <begin position="117"/>
        <end position="139"/>
    </location>
</feature>
<gene>
    <name evidence="4" type="ORF">RFI_22434</name>
</gene>
<accession>X6MPE5</accession>
<feature type="transmembrane region" description="Helical" evidence="3">
    <location>
        <begin position="207"/>
        <end position="224"/>
    </location>
</feature>
<reference evidence="4 5" key="1">
    <citation type="journal article" date="2013" name="Curr. Biol.">
        <title>The Genome of the Foraminiferan Reticulomyxa filosa.</title>
        <authorList>
            <person name="Glockner G."/>
            <person name="Hulsmann N."/>
            <person name="Schleicher M."/>
            <person name="Noegel A.A."/>
            <person name="Eichinger L."/>
            <person name="Gallinger C."/>
            <person name="Pawlowski J."/>
            <person name="Sierra R."/>
            <person name="Euteneuer U."/>
            <person name="Pillet L."/>
            <person name="Moustafa A."/>
            <person name="Platzer M."/>
            <person name="Groth M."/>
            <person name="Szafranski K."/>
            <person name="Schliwa M."/>
        </authorList>
    </citation>
    <scope>NUCLEOTIDE SEQUENCE [LARGE SCALE GENOMIC DNA]</scope>
</reference>
<sequence length="549" mass="62017">MKANGHKSKNGSHRTKKDKKSFSTERSEQIAQEDAEKEKKGPNEKDSGSTGNLTDFLKMEGTKDEEKMSQVCAEGAPTKKFKRALDDVGLSIISTNHDCSSTSTEGHWQDEAKQDASDNSAYPCSSDPQGPKECQSNSLHELPMPPVTVHTMSNSSKSEEAMADRLKRLTQKVVENMENEQMDTSASQELEYTAQMWLRCCWQDNDLSFMLIIGQAFLILASFYNRYSQTSTGENLSNRALDCANKALCCLKRCNELKTQSNNATPCSREDLDCHSNSSIESNHAVDMSLFGNDWGPYWVYVCEVYVFAGYLLLQQLQFVQSSHYFKIAFQLAKAGRSCIESTFGMNVIMAIEKMYSKQMDDALVLIANAIQGLGLTYYKMNDYSNAMQYANKLLKIIVSIHRRLPFCVYLCVRMTFASIGLSLNLENIINMYNIKAVSIEKNIKALIKDARGIFGNYSLELIAFHVSIGKMIAGLSKLESVQWHIDEIKAIRMNQHDQIKIMSGHLLIELIDVCLNQFKDNSQDKTISKTVSFFFCLFVCFVIFFYSN</sequence>
<feature type="repeat" description="TPR" evidence="1">
    <location>
        <begin position="368"/>
        <end position="401"/>
    </location>
</feature>
<evidence type="ECO:0000256" key="3">
    <source>
        <dbReference type="SAM" id="Phobius"/>
    </source>
</evidence>
<feature type="compositionally biased region" description="Basic and acidic residues" evidence="2">
    <location>
        <begin position="107"/>
        <end position="116"/>
    </location>
</feature>
<dbReference type="AlphaFoldDB" id="X6MPE5"/>
<feature type="region of interest" description="Disordered" evidence="2">
    <location>
        <begin position="1"/>
        <end position="77"/>
    </location>
</feature>
<keyword evidence="3" id="KW-0812">Transmembrane</keyword>
<feature type="transmembrane region" description="Helical" evidence="3">
    <location>
        <begin position="298"/>
        <end position="314"/>
    </location>
</feature>
<name>X6MPE5_RETFI</name>
<feature type="region of interest" description="Disordered" evidence="2">
    <location>
        <begin position="97"/>
        <end position="142"/>
    </location>
</feature>
<feature type="compositionally biased region" description="Basic residues" evidence="2">
    <location>
        <begin position="1"/>
        <end position="19"/>
    </location>
</feature>
<feature type="compositionally biased region" description="Basic and acidic residues" evidence="2">
    <location>
        <begin position="20"/>
        <end position="47"/>
    </location>
</feature>
<keyword evidence="3" id="KW-0472">Membrane</keyword>
<keyword evidence="1" id="KW-0802">TPR repeat</keyword>
<keyword evidence="3" id="KW-1133">Transmembrane helix</keyword>
<feature type="compositionally biased region" description="Basic and acidic residues" evidence="2">
    <location>
        <begin position="57"/>
        <end position="68"/>
    </location>
</feature>
<evidence type="ECO:0000256" key="2">
    <source>
        <dbReference type="SAM" id="MobiDB-lite"/>
    </source>
</evidence>
<evidence type="ECO:0000256" key="1">
    <source>
        <dbReference type="PROSITE-ProRule" id="PRU00339"/>
    </source>
</evidence>
<proteinExistence type="predicted"/>
<dbReference type="InterPro" id="IPR019734">
    <property type="entry name" value="TPR_rpt"/>
</dbReference>
<comment type="caution">
    <text evidence="4">The sequence shown here is derived from an EMBL/GenBank/DDBJ whole genome shotgun (WGS) entry which is preliminary data.</text>
</comment>
<feature type="compositionally biased region" description="Polar residues" evidence="2">
    <location>
        <begin position="97"/>
        <end position="106"/>
    </location>
</feature>
<evidence type="ECO:0000313" key="4">
    <source>
        <dbReference type="EMBL" id="ETO14935.1"/>
    </source>
</evidence>
<protein>
    <submittedName>
        <fullName evidence="4">Uncharacterized protein</fullName>
    </submittedName>
</protein>